<proteinExistence type="predicted"/>
<accession>A0A0T7GS26</accession>
<name>A0A0T7GS26_NEOGA</name>
<dbReference type="RefSeq" id="WP_046636243.1">
    <property type="nucleotide sequence ID" value="NZ_CCRK01000007.1"/>
</dbReference>
<evidence type="ECO:0000313" key="1">
    <source>
        <dbReference type="EMBL" id="CDZ50052.1"/>
    </source>
</evidence>
<dbReference type="EMBL" id="CCRK01000007">
    <property type="protein sequence ID" value="CDZ50052.1"/>
    <property type="molecule type" value="Genomic_DNA"/>
</dbReference>
<protein>
    <submittedName>
        <fullName evidence="1">Uncharacterized protein</fullName>
    </submittedName>
</protein>
<dbReference type="Proteomes" id="UP000039660">
    <property type="component" value="Unassembled WGS sequence"/>
</dbReference>
<organism evidence="1 2">
    <name type="scientific">Neorhizobium galegae bv. officinalis</name>
    <dbReference type="NCBI Taxonomy" id="323656"/>
    <lineage>
        <taxon>Bacteria</taxon>
        <taxon>Pseudomonadati</taxon>
        <taxon>Pseudomonadota</taxon>
        <taxon>Alphaproteobacteria</taxon>
        <taxon>Hyphomicrobiales</taxon>
        <taxon>Rhizobiaceae</taxon>
        <taxon>Rhizobium/Agrobacterium group</taxon>
        <taxon>Neorhizobium</taxon>
    </lineage>
</organism>
<evidence type="ECO:0000313" key="2">
    <source>
        <dbReference type="Proteomes" id="UP000039660"/>
    </source>
</evidence>
<gene>
    <name evidence="1" type="ORF">NGAL_HAMBI1189_32600</name>
</gene>
<dbReference type="AlphaFoldDB" id="A0A0T7GS26"/>
<sequence length="94" mass="10814">MSDDWTFFPHVMTMHDLQAMREAVRLAENIRPPADPAENELLAWIVFRYYRRGLTDPARLAAVAVFLSSSRVMKRQRAHAEAGVVVHLDLRSHT</sequence>
<reference evidence="1 2" key="1">
    <citation type="submission" date="2014-08" db="EMBL/GenBank/DDBJ databases">
        <authorList>
            <person name="Chen Y.-H."/>
        </authorList>
    </citation>
    <scope>NUCLEOTIDE SEQUENCE [LARGE SCALE GENOMIC DNA]</scope>
</reference>